<evidence type="ECO:0000259" key="1">
    <source>
        <dbReference type="Pfam" id="PF01610"/>
    </source>
</evidence>
<evidence type="ECO:0000313" key="2">
    <source>
        <dbReference type="EMBL" id="RBS28029.1"/>
    </source>
</evidence>
<dbReference type="Pfam" id="PF01610">
    <property type="entry name" value="DDE_Tnp_ISL3"/>
    <property type="match status" value="1"/>
</dbReference>
<dbReference type="EMBL" id="LEQJ01000016">
    <property type="protein sequence ID" value="RBS28029.1"/>
    <property type="molecule type" value="Genomic_DNA"/>
</dbReference>
<evidence type="ECO:0000313" key="5">
    <source>
        <dbReference type="EMBL" id="RBS31274.1"/>
    </source>
</evidence>
<dbReference type="AlphaFoldDB" id="A0A366TJL5"/>
<protein>
    <recommendedName>
        <fullName evidence="1">Transposase IS204/IS1001/IS1096/IS1165 DDE domain-containing protein</fullName>
    </recommendedName>
</protein>
<dbReference type="PANTHER" id="PTHR33498">
    <property type="entry name" value="TRANSPOSASE FOR INSERTION SEQUENCE ELEMENT IS1557"/>
    <property type="match status" value="1"/>
</dbReference>
<feature type="domain" description="Transposase IS204/IS1001/IS1096/IS1165 DDE" evidence="1">
    <location>
        <begin position="191"/>
        <end position="459"/>
    </location>
</feature>
<name>A0A366TJL5_ENTFC</name>
<evidence type="ECO:0000313" key="3">
    <source>
        <dbReference type="EMBL" id="RBS29122.1"/>
    </source>
</evidence>
<evidence type="ECO:0000313" key="10">
    <source>
        <dbReference type="Proteomes" id="UP000253144"/>
    </source>
</evidence>
<dbReference type="EMBL" id="LEQJ01000012">
    <property type="protein sequence ID" value="RBS29737.1"/>
    <property type="molecule type" value="Genomic_DNA"/>
</dbReference>
<dbReference type="EMBL" id="LEQJ01000009">
    <property type="protein sequence ID" value="RBS31447.1"/>
    <property type="molecule type" value="Genomic_DNA"/>
</dbReference>
<reference evidence="3 10" key="1">
    <citation type="submission" date="2015-06" db="EMBL/GenBank/DDBJ databases">
        <title>The Genome Sequence of Enterococcus faecium 131EA1.</title>
        <authorList>
            <consortium name="The Broad Institute Genomics Platform"/>
            <consortium name="The Broad Institute Genome Sequencing Center for Infectious Disease"/>
            <person name="Earl A.M."/>
            <person name="Van Tyne D."/>
            <person name="Lebreton F."/>
            <person name="Saavedra J.T."/>
            <person name="Gilmore M.S."/>
            <person name="Manson Mcguire A."/>
            <person name="Clock S."/>
            <person name="Crupain M."/>
            <person name="Rangan U."/>
            <person name="Young S."/>
            <person name="Abouelleil A."/>
            <person name="Cao P."/>
            <person name="Chapman S.B."/>
            <person name="Griggs A."/>
            <person name="Priest M."/>
            <person name="Shea T."/>
            <person name="Wortman J."/>
            <person name="Nusbaum C."/>
            <person name="Birren B."/>
        </authorList>
    </citation>
    <scope>NUCLEOTIDE SEQUENCE [LARGE SCALE GENOMIC DNA]</scope>
    <source>
        <strain evidence="3 10">131EA1</strain>
    </source>
</reference>
<dbReference type="EMBL" id="LEQJ01000009">
    <property type="protein sequence ID" value="RBS31440.1"/>
    <property type="molecule type" value="Genomic_DNA"/>
</dbReference>
<organism evidence="3 10">
    <name type="scientific">Enterococcus faecium</name>
    <name type="common">Streptococcus faecium</name>
    <dbReference type="NCBI Taxonomy" id="1352"/>
    <lineage>
        <taxon>Bacteria</taxon>
        <taxon>Bacillati</taxon>
        <taxon>Bacillota</taxon>
        <taxon>Bacilli</taxon>
        <taxon>Lactobacillales</taxon>
        <taxon>Enterococcaceae</taxon>
        <taxon>Enterococcus</taxon>
    </lineage>
</organism>
<dbReference type="InterPro" id="IPR002560">
    <property type="entry name" value="Transposase_DDE"/>
</dbReference>
<comment type="caution">
    <text evidence="3">The sequence shown here is derived from an EMBL/GenBank/DDBJ whole genome shotgun (WGS) entry which is preliminary data.</text>
</comment>
<accession>A0A366TJL5</accession>
<dbReference type="Proteomes" id="UP000253144">
    <property type="component" value="Unassembled WGS sequence"/>
</dbReference>
<dbReference type="PANTHER" id="PTHR33498:SF1">
    <property type="entry name" value="TRANSPOSASE FOR INSERTION SEQUENCE ELEMENT IS1557"/>
    <property type="match status" value="1"/>
</dbReference>
<proteinExistence type="predicted"/>
<dbReference type="EMBL" id="LEQJ01000013">
    <property type="protein sequence ID" value="RBS29122.1"/>
    <property type="molecule type" value="Genomic_DNA"/>
</dbReference>
<evidence type="ECO:0000313" key="7">
    <source>
        <dbReference type="EMBL" id="RBS31447.1"/>
    </source>
</evidence>
<sequence>MLITTKTWGALLTMNYTELSVTTQDVMPNKGVLSFNSGLTDFIQVGEPIQNEGGLTFVGKLDERGDTFCPNCSRKLVKNGSLESTLKHVAIGGVHTNIRVSYARFRCLNIDCQFNTRSQSIPFKADGYRITKPLKEYTEKLLSYGLTLKAVAWLTGLDKMTVKSIHKSLLLSKFTTDGKTLIKPERQAKYLAIDEFKLHDGHKYATAIIDWETGYILYLAHGKKKAVVFEFMDHVGDEWMSKVEAVACDMNSDFEEAFKGRYPKLDIVYDRFHIIKNFNDKVVSEIRKDEQRRLAEEGSPEAAKLLKNSRYILMSKRSTLVQKDEDARQGKLVSTAGEIFNTPEIKAYGGNEAWYDELLEENKLFFTIDLVKDLLDQAYNSHDEVEMCVRLEGIIDICKATENSHFIWFARLLNNHLRGIYTFAKYGISTGKLEGINNKIKTERRKGYGYPDDEYFFLRLMEISRKAS</sequence>
<evidence type="ECO:0000313" key="8">
    <source>
        <dbReference type="EMBL" id="RBS32666.1"/>
    </source>
</evidence>
<dbReference type="EMBL" id="LEQJ01000006">
    <property type="protein sequence ID" value="RBS32666.1"/>
    <property type="molecule type" value="Genomic_DNA"/>
</dbReference>
<evidence type="ECO:0000313" key="9">
    <source>
        <dbReference type="EMBL" id="RBS33337.1"/>
    </source>
</evidence>
<dbReference type="EMBL" id="LEQJ01000005">
    <property type="protein sequence ID" value="RBS33337.1"/>
    <property type="molecule type" value="Genomic_DNA"/>
</dbReference>
<dbReference type="InterPro" id="IPR047951">
    <property type="entry name" value="Transpos_ISL3"/>
</dbReference>
<dbReference type="EMBL" id="LEQJ01000009">
    <property type="protein sequence ID" value="RBS31274.1"/>
    <property type="molecule type" value="Genomic_DNA"/>
</dbReference>
<evidence type="ECO:0000313" key="6">
    <source>
        <dbReference type="EMBL" id="RBS31440.1"/>
    </source>
</evidence>
<evidence type="ECO:0000313" key="4">
    <source>
        <dbReference type="EMBL" id="RBS29737.1"/>
    </source>
</evidence>
<gene>
    <name evidence="9" type="ORF">EB12_00937</name>
    <name evidence="8" type="ORF">EB12_01147</name>
    <name evidence="5" type="ORF">EB12_01459</name>
    <name evidence="6" type="ORF">EB12_01625</name>
    <name evidence="7" type="ORF">EB12_01632</name>
    <name evidence="4" type="ORF">EB12_01979</name>
    <name evidence="3" type="ORF">EB12_02128</name>
    <name evidence="2" type="ORF">EB12_02446</name>
</gene>
<dbReference type="NCBIfam" id="NF033550">
    <property type="entry name" value="transpos_ISL3"/>
    <property type="match status" value="1"/>
</dbReference>